<reference evidence="9 11" key="1">
    <citation type="journal article" date="2015" name="Genome Announc.">
        <title>Complete Genome Sequence of Clavibacter michiganensis subsp. insidiosus R1-1 Using PacBio Single-Molecule Real-Time Technology.</title>
        <authorList>
            <person name="Lu Y."/>
            <person name="Samac D.A."/>
            <person name="Glazebrook J."/>
            <person name="Ishimaru C.A."/>
        </authorList>
    </citation>
    <scope>NUCLEOTIDE SEQUENCE [LARGE SCALE GENOMIC DNA]</scope>
    <source>
        <strain evidence="9 11">R1-1</strain>
    </source>
</reference>
<dbReference type="Proteomes" id="UP000032604">
    <property type="component" value="Chromosome"/>
</dbReference>
<dbReference type="EMBL" id="CP011043">
    <property type="protein sequence ID" value="AJW78528.1"/>
    <property type="molecule type" value="Genomic_DNA"/>
</dbReference>
<keyword evidence="4 8" id="KW-0406">Ion transport</keyword>
<dbReference type="Pfam" id="PF00213">
    <property type="entry name" value="OSCP"/>
    <property type="match status" value="1"/>
</dbReference>
<reference evidence="10 12" key="2">
    <citation type="submission" date="2018-08" db="EMBL/GenBank/DDBJ databases">
        <title>Genome Sequence of Clavibacter michiganensis Subspecies type strains, and the Atypical Peach-Colored Strains Isolated from Tomato.</title>
        <authorList>
            <person name="Osdaghi E."/>
            <person name="Portier P."/>
            <person name="Briand M."/>
            <person name="Jacques M.-A."/>
        </authorList>
    </citation>
    <scope>NUCLEOTIDE SEQUENCE [LARGE SCALE GENOMIC DNA]</scope>
    <source>
        <strain evidence="10 12">CFBP 6488</strain>
    </source>
</reference>
<accession>A0A0D5CFT8</accession>
<dbReference type="KEGG" id="cmh:VO01_04745"/>
<evidence type="ECO:0000256" key="1">
    <source>
        <dbReference type="ARBA" id="ARBA00004370"/>
    </source>
</evidence>
<name>A0A0D5CFT8_9MICO</name>
<protein>
    <recommendedName>
        <fullName evidence="8">ATP synthase subunit delta</fullName>
    </recommendedName>
    <alternativeName>
        <fullName evidence="8">ATP synthase F(1) sector subunit delta</fullName>
    </alternativeName>
    <alternativeName>
        <fullName evidence="8">F-type ATPase subunit delta</fullName>
        <shortName evidence="8">F-ATPase subunit delta</shortName>
    </alternativeName>
</protein>
<dbReference type="PRINTS" id="PR00125">
    <property type="entry name" value="ATPASEDELTA"/>
</dbReference>
<dbReference type="GO" id="GO:0005886">
    <property type="term" value="C:plasma membrane"/>
    <property type="evidence" value="ECO:0007669"/>
    <property type="project" value="UniProtKB-SubCell"/>
</dbReference>
<evidence type="ECO:0000313" key="12">
    <source>
        <dbReference type="Proteomes" id="UP000266634"/>
    </source>
</evidence>
<dbReference type="PROSITE" id="PS00389">
    <property type="entry name" value="ATPASE_DELTA"/>
    <property type="match status" value="1"/>
</dbReference>
<dbReference type="HAMAP" id="MF_01416">
    <property type="entry name" value="ATP_synth_delta_bact"/>
    <property type="match status" value="1"/>
</dbReference>
<dbReference type="PANTHER" id="PTHR11910">
    <property type="entry name" value="ATP SYNTHASE DELTA CHAIN"/>
    <property type="match status" value="1"/>
</dbReference>
<evidence type="ECO:0000313" key="10">
    <source>
        <dbReference type="EMBL" id="RIJ44306.1"/>
    </source>
</evidence>
<proteinExistence type="inferred from homology"/>
<dbReference type="RefSeq" id="WP_045527217.1">
    <property type="nucleotide sequence ID" value="NZ_CP011043.1"/>
</dbReference>
<keyword evidence="5 8" id="KW-0472">Membrane</keyword>
<dbReference type="InterPro" id="IPR020781">
    <property type="entry name" value="ATPase_OSCP/d_CS"/>
</dbReference>
<dbReference type="OrthoDB" id="5242917at2"/>
<dbReference type="GO" id="GO:0046933">
    <property type="term" value="F:proton-transporting ATP synthase activity, rotational mechanism"/>
    <property type="evidence" value="ECO:0007669"/>
    <property type="project" value="UniProtKB-UniRule"/>
</dbReference>
<evidence type="ECO:0000256" key="6">
    <source>
        <dbReference type="ARBA" id="ARBA00023196"/>
    </source>
</evidence>
<keyword evidence="3 8" id="KW-0375">Hydrogen ion transport</keyword>
<dbReference type="HOGENOM" id="CLU_088880_0_0_11"/>
<dbReference type="Proteomes" id="UP000266634">
    <property type="component" value="Unassembled WGS sequence"/>
</dbReference>
<evidence type="ECO:0000256" key="5">
    <source>
        <dbReference type="ARBA" id="ARBA00023136"/>
    </source>
</evidence>
<evidence type="ECO:0000313" key="9">
    <source>
        <dbReference type="EMBL" id="AJW78528.1"/>
    </source>
</evidence>
<dbReference type="EMBL" id="QWEA01000067">
    <property type="protein sequence ID" value="RIJ44306.1"/>
    <property type="molecule type" value="Genomic_DNA"/>
</dbReference>
<evidence type="ECO:0000256" key="7">
    <source>
        <dbReference type="ARBA" id="ARBA00023310"/>
    </source>
</evidence>
<sequence length="263" mass="27846">MGSASRASLDTARRVLAELGGVDLSTAGQLLGAGRAIGGSTHLLSALADTGIAPEVKHSIVDRVFGATVQEPALRVLRAVVDGRWSSHDELLAGIEELGIRAVAISAPEGTPVESELFTFGRAVSTDDGLELAFGDKLGEPEAKSTLVHRLLDGRASEQTVVIVEQLVQQPRGRRIGELVRHAATLVADQAGLTIATVSVASPLSPEQSERLAQALSRRYSRRIELNQVVDRDLVGGLRVQIGDDVIDGSVATRINDLRLQFA</sequence>
<comment type="subcellular location">
    <subcellularLocation>
        <location evidence="8">Cell membrane</location>
        <topology evidence="8">Peripheral membrane protein</topology>
    </subcellularLocation>
    <subcellularLocation>
        <location evidence="1">Membrane</location>
    </subcellularLocation>
</comment>
<keyword evidence="6 8" id="KW-0139">CF(1)</keyword>
<evidence type="ECO:0000256" key="3">
    <source>
        <dbReference type="ARBA" id="ARBA00022781"/>
    </source>
</evidence>
<dbReference type="InterPro" id="IPR000711">
    <property type="entry name" value="ATPase_OSCP/dsu"/>
</dbReference>
<keyword evidence="7 8" id="KW-0066">ATP synthesis</keyword>
<evidence type="ECO:0000256" key="2">
    <source>
        <dbReference type="ARBA" id="ARBA00022448"/>
    </source>
</evidence>
<keyword evidence="2 8" id="KW-0813">Transport</keyword>
<dbReference type="NCBIfam" id="TIGR01145">
    <property type="entry name" value="ATP_synt_delta"/>
    <property type="match status" value="1"/>
</dbReference>
<comment type="similarity">
    <text evidence="8">Belongs to the ATPase delta chain family.</text>
</comment>
<keyword evidence="8" id="KW-1003">Cell membrane</keyword>
<dbReference type="PATRIC" id="fig|33014.5.peg.990"/>
<comment type="function">
    <text evidence="8">This protein is part of the stalk that links CF(0) to CF(1). It either transmits conformational changes from CF(0) to CF(1) or is implicated in proton conduction.</text>
</comment>
<evidence type="ECO:0000256" key="4">
    <source>
        <dbReference type="ARBA" id="ARBA00023065"/>
    </source>
</evidence>
<organism evidence="9 11">
    <name type="scientific">Clavibacter michiganensis subsp. insidiosus</name>
    <dbReference type="NCBI Taxonomy" id="33014"/>
    <lineage>
        <taxon>Bacteria</taxon>
        <taxon>Bacillati</taxon>
        <taxon>Actinomycetota</taxon>
        <taxon>Actinomycetes</taxon>
        <taxon>Micrococcales</taxon>
        <taxon>Microbacteriaceae</taxon>
        <taxon>Clavibacter</taxon>
    </lineage>
</organism>
<dbReference type="AlphaFoldDB" id="A0A0D5CFT8"/>
<dbReference type="GO" id="GO:0045259">
    <property type="term" value="C:proton-transporting ATP synthase complex"/>
    <property type="evidence" value="ECO:0007669"/>
    <property type="project" value="UniProtKB-KW"/>
</dbReference>
<gene>
    <name evidence="8" type="primary">atpH</name>
    <name evidence="10" type="ORF">DZF93_03360</name>
    <name evidence="9" type="ORF">VO01_04745</name>
</gene>
<comment type="function">
    <text evidence="8">F(1)F(0) ATP synthase produces ATP from ADP in the presence of a proton or sodium gradient. F-type ATPases consist of two structural domains, F(1) containing the extramembraneous catalytic core and F(0) containing the membrane proton channel, linked together by a central stalk and a peripheral stalk. During catalysis, ATP synthesis in the catalytic domain of F(1) is coupled via a rotary mechanism of the central stalk subunits to proton translocation.</text>
</comment>
<evidence type="ECO:0000313" key="11">
    <source>
        <dbReference type="Proteomes" id="UP000032604"/>
    </source>
</evidence>
<evidence type="ECO:0000256" key="8">
    <source>
        <dbReference type="HAMAP-Rule" id="MF_01416"/>
    </source>
</evidence>
<dbReference type="NCBIfam" id="NF009967">
    <property type="entry name" value="PRK13430.1"/>
    <property type="match status" value="1"/>
</dbReference>